<dbReference type="AlphaFoldDB" id="A0A645DFY9"/>
<evidence type="ECO:0000259" key="1">
    <source>
        <dbReference type="Pfam" id="PF13443"/>
    </source>
</evidence>
<dbReference type="EMBL" id="VSSQ01035853">
    <property type="protein sequence ID" value="MPM88187.1"/>
    <property type="molecule type" value="Genomic_DNA"/>
</dbReference>
<dbReference type="Pfam" id="PF13443">
    <property type="entry name" value="HTH_26"/>
    <property type="match status" value="1"/>
</dbReference>
<dbReference type="SUPFAM" id="SSF47413">
    <property type="entry name" value="lambda repressor-like DNA-binding domains"/>
    <property type="match status" value="1"/>
</dbReference>
<comment type="caution">
    <text evidence="2">The sequence shown here is derived from an EMBL/GenBank/DDBJ whole genome shotgun (WGS) entry which is preliminary data.</text>
</comment>
<sequence>MEYNSEVSEVLLSYKKLWKLLIDRDMRKNALRALLSPSTVQKLNHNEPVSMEVLMKLCTFFSCQISDIVEVIYLR</sequence>
<proteinExistence type="predicted"/>
<organism evidence="2">
    <name type="scientific">bioreactor metagenome</name>
    <dbReference type="NCBI Taxonomy" id="1076179"/>
    <lineage>
        <taxon>unclassified sequences</taxon>
        <taxon>metagenomes</taxon>
        <taxon>ecological metagenomes</taxon>
    </lineage>
</organism>
<dbReference type="InterPro" id="IPR010982">
    <property type="entry name" value="Lambda_DNA-bd_dom_sf"/>
</dbReference>
<accession>A0A645DFY9</accession>
<evidence type="ECO:0000313" key="2">
    <source>
        <dbReference type="EMBL" id="MPM88187.1"/>
    </source>
</evidence>
<reference evidence="2" key="1">
    <citation type="submission" date="2019-08" db="EMBL/GenBank/DDBJ databases">
        <authorList>
            <person name="Kucharzyk K."/>
            <person name="Murdoch R.W."/>
            <person name="Higgins S."/>
            <person name="Loffler F."/>
        </authorList>
    </citation>
    <scope>NUCLEOTIDE SEQUENCE</scope>
</reference>
<dbReference type="InterPro" id="IPR001387">
    <property type="entry name" value="Cro/C1-type_HTH"/>
</dbReference>
<feature type="domain" description="HTH cro/C1-type" evidence="1">
    <location>
        <begin position="16"/>
        <end position="72"/>
    </location>
</feature>
<name>A0A645DFY9_9ZZZZ</name>
<protein>
    <recommendedName>
        <fullName evidence="1">HTH cro/C1-type domain-containing protein</fullName>
    </recommendedName>
</protein>
<dbReference type="GO" id="GO:0003677">
    <property type="term" value="F:DNA binding"/>
    <property type="evidence" value="ECO:0007669"/>
    <property type="project" value="InterPro"/>
</dbReference>
<gene>
    <name evidence="2" type="ORF">SDC9_135288</name>
</gene>